<evidence type="ECO:0000313" key="5">
    <source>
        <dbReference type="EMBL" id="PJJ83317.1"/>
    </source>
</evidence>
<evidence type="ECO:0000313" key="6">
    <source>
        <dbReference type="Proteomes" id="UP000242687"/>
    </source>
</evidence>
<sequence>MARNLNLKVFLPVLLVLRFSAGYAQTTPDSIVVAVEPAYDKVGGLHRTVFGDSYRKLWATPVKMRVFHLSKEKGGLKIIQRGGGFQTKSLRLEDATGQEWVLRTIQKYPERVLPATLRQTIAATIIQDQISAEHPFSALIVPPLAAALKVPHANPEVVFIPDDPAFGEHRADFANQVFLFEEREPLDAKKTDNTQKAQDRLQEDNDNTVDQKTVLRARLLDMLLGDWDRHEDQWRWERVKGTNGTVYEPVPRDRDQVFYSTSGVLPWLVSRHLLMSKFQSYEDHIRSINRWNFNARSFDRYFLNGLSQEDWEKEIAFVQQTLTDDVITRAIKRMPANIYVQGGEELKRKMIARRDILNKQALKYYRFLSSTVEIPASDKHEYFDITNLRDGKLSVVINKAKKGGAKEQVIYSRTFDPKVTDEIRLYGMDGEDTFKIHGDKNSPIRVRMIGGGGEDTFSVDSTLNGKGGRYVYDRSDKKNNYPNKGLRLRLGTDSTVNGFNKFNFKYDFFQPLILGSFNKDYGLQFIGNFIWQKHGFRKEPYAFRQSLMVSYSFTYNSLLLNYNGIFKDAIGNNDLVVNVLNKGPNYTSNFFGVGNNTVFENTGNRRLRYYQNVYNYTEADVRVKHYYENKWNISGGIVAQYYNGDPDDNTDRFLNAYNQLHPNEKVFSSQINAGLVAGFGVDTRNQGAIPHKGVYWNTNLLAVKALNSNSHTFGQIQTDFSFYVDPLRDSSLVLAVRTGGGTSFGNPSYYQQLKLGGNQNLRGYYIGRFTGKSMVYNNVELRLKVLDFASYLLPGTLGLVGFNDVGRVWAPGETSSQWHVGYGGGIYFSPAQLILIQAVAGFSKEGAYPYIQAGFRF</sequence>
<comment type="caution">
    <text evidence="5">The sequence shown here is derived from an EMBL/GenBank/DDBJ whole genome shotgun (WGS) entry which is preliminary data.</text>
</comment>
<feature type="domain" description="Bacterial surface antigen (D15)" evidence="4">
    <location>
        <begin position="539"/>
        <end position="828"/>
    </location>
</feature>
<proteinExistence type="predicted"/>
<dbReference type="GO" id="GO:0098046">
    <property type="term" value="C:type V protein secretion system complex"/>
    <property type="evidence" value="ECO:0007669"/>
    <property type="project" value="TreeGrafter"/>
</dbReference>
<dbReference type="AlphaFoldDB" id="A0A2H9VR57"/>
<dbReference type="EMBL" id="PGFJ01000001">
    <property type="protein sequence ID" value="PJJ83317.1"/>
    <property type="molecule type" value="Genomic_DNA"/>
</dbReference>
<reference evidence="5 6" key="1">
    <citation type="submission" date="2017-11" db="EMBL/GenBank/DDBJ databases">
        <title>Genomic Encyclopedia of Archaeal and Bacterial Type Strains, Phase II (KMG-II): From Individual Species to Whole Genera.</title>
        <authorList>
            <person name="Goeker M."/>
        </authorList>
    </citation>
    <scope>NUCLEOTIDE SEQUENCE [LARGE SCALE GENOMIC DNA]</scope>
    <source>
        <strain evidence="5 6">DSM 28175</strain>
    </source>
</reference>
<feature type="chain" id="PRO_5014165079" evidence="3">
    <location>
        <begin position="25"/>
        <end position="857"/>
    </location>
</feature>
<comment type="subcellular location">
    <subcellularLocation>
        <location evidence="1">Membrane</location>
    </subcellularLocation>
</comment>
<dbReference type="Gene3D" id="2.40.160.50">
    <property type="entry name" value="membrane protein fhac: a member of the omp85/tpsb transporter family"/>
    <property type="match status" value="1"/>
</dbReference>
<keyword evidence="6" id="KW-1185">Reference proteome</keyword>
<keyword evidence="3" id="KW-0732">Signal</keyword>
<dbReference type="InterPro" id="IPR000184">
    <property type="entry name" value="Bac_surfAg_D15"/>
</dbReference>
<feature type="signal peptide" evidence="3">
    <location>
        <begin position="1"/>
        <end position="24"/>
    </location>
</feature>
<name>A0A2H9VR57_9SPHI</name>
<evidence type="ECO:0000256" key="1">
    <source>
        <dbReference type="ARBA" id="ARBA00004370"/>
    </source>
</evidence>
<dbReference type="PANTHER" id="PTHR34597:SF3">
    <property type="entry name" value="OUTER MEMBRANE TRANSPORTER CDIB"/>
    <property type="match status" value="1"/>
</dbReference>
<evidence type="ECO:0000256" key="3">
    <source>
        <dbReference type="SAM" id="SignalP"/>
    </source>
</evidence>
<accession>A0A2H9VR57</accession>
<dbReference type="OrthoDB" id="333971at2"/>
<dbReference type="Pfam" id="PF01103">
    <property type="entry name" value="Omp85"/>
    <property type="match status" value="1"/>
</dbReference>
<dbReference type="GO" id="GO:0046819">
    <property type="term" value="P:protein secretion by the type V secretion system"/>
    <property type="evidence" value="ECO:0007669"/>
    <property type="project" value="TreeGrafter"/>
</dbReference>
<dbReference type="RefSeq" id="WP_100339593.1">
    <property type="nucleotide sequence ID" value="NZ_PGFJ01000001.1"/>
</dbReference>
<dbReference type="GO" id="GO:0019867">
    <property type="term" value="C:outer membrane"/>
    <property type="evidence" value="ECO:0007669"/>
    <property type="project" value="InterPro"/>
</dbReference>
<organism evidence="5 6">
    <name type="scientific">Mucilaginibacter auburnensis</name>
    <dbReference type="NCBI Taxonomy" id="1457233"/>
    <lineage>
        <taxon>Bacteria</taxon>
        <taxon>Pseudomonadati</taxon>
        <taxon>Bacteroidota</taxon>
        <taxon>Sphingobacteriia</taxon>
        <taxon>Sphingobacteriales</taxon>
        <taxon>Sphingobacteriaceae</taxon>
        <taxon>Mucilaginibacter</taxon>
    </lineage>
</organism>
<dbReference type="PANTHER" id="PTHR34597">
    <property type="entry name" value="SLR1661 PROTEIN"/>
    <property type="match status" value="1"/>
</dbReference>
<protein>
    <submittedName>
        <fullName evidence="5">Surface antigen-like protein</fullName>
    </submittedName>
</protein>
<dbReference type="InterPro" id="IPR051544">
    <property type="entry name" value="TPS_OM_transporter"/>
</dbReference>
<evidence type="ECO:0000256" key="2">
    <source>
        <dbReference type="ARBA" id="ARBA00023136"/>
    </source>
</evidence>
<dbReference type="Proteomes" id="UP000242687">
    <property type="component" value="Unassembled WGS sequence"/>
</dbReference>
<keyword evidence="2" id="KW-0472">Membrane</keyword>
<evidence type="ECO:0000259" key="4">
    <source>
        <dbReference type="Pfam" id="PF01103"/>
    </source>
</evidence>
<dbReference type="GO" id="GO:0008320">
    <property type="term" value="F:protein transmembrane transporter activity"/>
    <property type="evidence" value="ECO:0007669"/>
    <property type="project" value="TreeGrafter"/>
</dbReference>
<gene>
    <name evidence="5" type="ORF">CLV57_0297</name>
</gene>